<dbReference type="GO" id="GO:0016567">
    <property type="term" value="P:protein ubiquitination"/>
    <property type="evidence" value="ECO:0007669"/>
    <property type="project" value="TreeGrafter"/>
</dbReference>
<feature type="domain" description="RING-type" evidence="10">
    <location>
        <begin position="178"/>
        <end position="219"/>
    </location>
</feature>
<evidence type="ECO:0000256" key="8">
    <source>
        <dbReference type="PROSITE-ProRule" id="PRU00175"/>
    </source>
</evidence>
<evidence type="ECO:0000256" key="1">
    <source>
        <dbReference type="ARBA" id="ARBA00000900"/>
    </source>
</evidence>
<dbReference type="PANTHER" id="PTHR15710">
    <property type="entry name" value="E3 UBIQUITIN-PROTEIN LIGASE PRAJA"/>
    <property type="match status" value="1"/>
</dbReference>
<dbReference type="GO" id="GO:0008270">
    <property type="term" value="F:zinc ion binding"/>
    <property type="evidence" value="ECO:0007669"/>
    <property type="project" value="UniProtKB-KW"/>
</dbReference>
<evidence type="ECO:0000313" key="12">
    <source>
        <dbReference type="Proteomes" id="UP000701853"/>
    </source>
</evidence>
<dbReference type="InterPro" id="IPR001841">
    <property type="entry name" value="Znf_RING"/>
</dbReference>
<organism evidence="11 12">
    <name type="scientific">Gossypium anomalum</name>
    <dbReference type="NCBI Taxonomy" id="47600"/>
    <lineage>
        <taxon>Eukaryota</taxon>
        <taxon>Viridiplantae</taxon>
        <taxon>Streptophyta</taxon>
        <taxon>Embryophyta</taxon>
        <taxon>Tracheophyta</taxon>
        <taxon>Spermatophyta</taxon>
        <taxon>Magnoliopsida</taxon>
        <taxon>eudicotyledons</taxon>
        <taxon>Gunneridae</taxon>
        <taxon>Pentapetalae</taxon>
        <taxon>rosids</taxon>
        <taxon>malvids</taxon>
        <taxon>Malvales</taxon>
        <taxon>Malvaceae</taxon>
        <taxon>Malvoideae</taxon>
        <taxon>Gossypium</taxon>
    </lineage>
</organism>
<dbReference type="PANTHER" id="PTHR15710:SF116">
    <property type="entry name" value="RING_U-BOX SUPERFAMILY PROTEIN"/>
    <property type="match status" value="1"/>
</dbReference>
<evidence type="ECO:0000256" key="5">
    <source>
        <dbReference type="ARBA" id="ARBA00022771"/>
    </source>
</evidence>
<evidence type="ECO:0000256" key="9">
    <source>
        <dbReference type="SAM" id="MobiDB-lite"/>
    </source>
</evidence>
<dbReference type="EMBL" id="JAHUZN010000003">
    <property type="protein sequence ID" value="KAG8497761.1"/>
    <property type="molecule type" value="Genomic_DNA"/>
</dbReference>
<name>A0A8J5ZE05_9ROSI</name>
<evidence type="ECO:0000259" key="10">
    <source>
        <dbReference type="PROSITE" id="PS50089"/>
    </source>
</evidence>
<dbReference type="GO" id="GO:0061630">
    <property type="term" value="F:ubiquitin protein ligase activity"/>
    <property type="evidence" value="ECO:0007669"/>
    <property type="project" value="UniProtKB-EC"/>
</dbReference>
<sequence length="431" mass="49737">MSLNSHLRPGVTVNGVRRMRTYHFFWCLHCQRTVRFSNSNVFEPYCPYCFRQLHQELDVSRPRLRVNHGLEPYETTRRLLDTLAAALDPTRPRQSGRARRDRPIPETGPWVTLVEPPQPQPSPIVAPRDTVSNDDLDGLLEGLTEEDRPGPPPAAASAIEALPVVIITESHLTNATHCPICKDEFEISGEARELPCKHLYHSDCIVPWLSIHNTCPVCRYEIKDDTDPTTDDVIFRDIGFGADDLANGLTRLRTQFLSSRPFRAFSHWTQRYIDFLDSRFNTNNFTRECRIYCQSLIYYMFMRLSPHLRWDLWELVPASPSSKTGTKGANVITTAAYLRHQLRLRVPSPTRKLPAFVGNQQFFQFTNDDFTLHVPLESLCRQFIGNYNKIADRIIKLGKWSYNEMHIFKEHPPPLRELLKGDLHLTINLTS</sequence>
<accession>A0A8J5ZE05</accession>
<evidence type="ECO:0000256" key="6">
    <source>
        <dbReference type="ARBA" id="ARBA00022786"/>
    </source>
</evidence>
<evidence type="ECO:0000256" key="2">
    <source>
        <dbReference type="ARBA" id="ARBA00012483"/>
    </source>
</evidence>
<keyword evidence="3" id="KW-0808">Transferase</keyword>
<evidence type="ECO:0000256" key="3">
    <source>
        <dbReference type="ARBA" id="ARBA00022679"/>
    </source>
</evidence>
<keyword evidence="7" id="KW-0862">Zinc</keyword>
<dbReference type="FunFam" id="3.30.40.10:FF:000022">
    <property type="entry name" value="E3 ubiquitin-protein ligase RING1-like"/>
    <property type="match status" value="1"/>
</dbReference>
<dbReference type="EC" id="2.3.2.27" evidence="2"/>
<proteinExistence type="predicted"/>
<dbReference type="CDD" id="cd16667">
    <property type="entry name" value="RING-H2_RNF126-like"/>
    <property type="match status" value="1"/>
</dbReference>
<comment type="catalytic activity">
    <reaction evidence="1">
        <text>S-ubiquitinyl-[E2 ubiquitin-conjugating enzyme]-L-cysteine + [acceptor protein]-L-lysine = [E2 ubiquitin-conjugating enzyme]-L-cysteine + N(6)-ubiquitinyl-[acceptor protein]-L-lysine.</text>
        <dbReference type="EC" id="2.3.2.27"/>
    </reaction>
</comment>
<dbReference type="SMART" id="SM00184">
    <property type="entry name" value="RING"/>
    <property type="match status" value="1"/>
</dbReference>
<dbReference type="PROSITE" id="PS50089">
    <property type="entry name" value="ZF_RING_2"/>
    <property type="match status" value="1"/>
</dbReference>
<keyword evidence="4" id="KW-0479">Metal-binding</keyword>
<feature type="region of interest" description="Disordered" evidence="9">
    <location>
        <begin position="89"/>
        <end position="155"/>
    </location>
</feature>
<evidence type="ECO:0000256" key="4">
    <source>
        <dbReference type="ARBA" id="ARBA00022723"/>
    </source>
</evidence>
<gene>
    <name evidence="11" type="ORF">CXB51_007217</name>
</gene>
<dbReference type="GO" id="GO:0005737">
    <property type="term" value="C:cytoplasm"/>
    <property type="evidence" value="ECO:0007669"/>
    <property type="project" value="TreeGrafter"/>
</dbReference>
<evidence type="ECO:0000256" key="7">
    <source>
        <dbReference type="ARBA" id="ARBA00022833"/>
    </source>
</evidence>
<reference evidence="11 12" key="1">
    <citation type="journal article" date="2021" name="bioRxiv">
        <title>The Gossypium anomalum genome as a resource for cotton improvement and evolutionary analysis of hybrid incompatibility.</title>
        <authorList>
            <person name="Grover C.E."/>
            <person name="Yuan D."/>
            <person name="Arick M.A."/>
            <person name="Miller E.R."/>
            <person name="Hu G."/>
            <person name="Peterson D.G."/>
            <person name="Wendel J.F."/>
            <person name="Udall J.A."/>
        </authorList>
    </citation>
    <scope>NUCLEOTIDE SEQUENCE [LARGE SCALE GENOMIC DNA]</scope>
    <source>
        <strain evidence="11">JFW-Udall</strain>
        <tissue evidence="11">Leaf</tissue>
    </source>
</reference>
<comment type="caution">
    <text evidence="11">The sequence shown here is derived from an EMBL/GenBank/DDBJ whole genome shotgun (WGS) entry which is preliminary data.</text>
</comment>
<keyword evidence="12" id="KW-1185">Reference proteome</keyword>
<dbReference type="Gene3D" id="3.30.40.10">
    <property type="entry name" value="Zinc/RING finger domain, C3HC4 (zinc finger)"/>
    <property type="match status" value="1"/>
</dbReference>
<keyword evidence="5 8" id="KW-0863">Zinc-finger</keyword>
<dbReference type="SUPFAM" id="SSF57850">
    <property type="entry name" value="RING/U-box"/>
    <property type="match status" value="1"/>
</dbReference>
<dbReference type="AlphaFoldDB" id="A0A8J5ZE05"/>
<protein>
    <recommendedName>
        <fullName evidence="2">RING-type E3 ubiquitin transferase</fullName>
        <ecNumber evidence="2">2.3.2.27</ecNumber>
    </recommendedName>
</protein>
<keyword evidence="6" id="KW-0833">Ubl conjugation pathway</keyword>
<dbReference type="Proteomes" id="UP000701853">
    <property type="component" value="Chromosome 3"/>
</dbReference>
<dbReference type="Pfam" id="PF13639">
    <property type="entry name" value="zf-RING_2"/>
    <property type="match status" value="1"/>
</dbReference>
<dbReference type="OrthoDB" id="21204at2759"/>
<dbReference type="InterPro" id="IPR013083">
    <property type="entry name" value="Znf_RING/FYVE/PHD"/>
</dbReference>
<evidence type="ECO:0000313" key="11">
    <source>
        <dbReference type="EMBL" id="KAG8497761.1"/>
    </source>
</evidence>